<feature type="region of interest" description="Disordered" evidence="1">
    <location>
        <begin position="40"/>
        <end position="66"/>
    </location>
</feature>
<dbReference type="Proteomes" id="UP001367676">
    <property type="component" value="Unassembled WGS sequence"/>
</dbReference>
<evidence type="ECO:0000313" key="2">
    <source>
        <dbReference type="EMBL" id="KAK7590338.1"/>
    </source>
</evidence>
<sequence>MQWQLQLQLAARSWQSGRPTEPELKSEEAVINNAIWPHTLSELRENESSDQHEETQSTSLDPIAEERRLVDLTGTEGPATIEILTIEITEIPIAYDGTTTLSEAETVQAEGQADEESQKAEGED</sequence>
<keyword evidence="3" id="KW-1185">Reference proteome</keyword>
<evidence type="ECO:0000313" key="3">
    <source>
        <dbReference type="Proteomes" id="UP001367676"/>
    </source>
</evidence>
<accession>A0AAN9TFB6</accession>
<organism evidence="2 3">
    <name type="scientific">Parthenolecanium corni</name>
    <dbReference type="NCBI Taxonomy" id="536013"/>
    <lineage>
        <taxon>Eukaryota</taxon>
        <taxon>Metazoa</taxon>
        <taxon>Ecdysozoa</taxon>
        <taxon>Arthropoda</taxon>
        <taxon>Hexapoda</taxon>
        <taxon>Insecta</taxon>
        <taxon>Pterygota</taxon>
        <taxon>Neoptera</taxon>
        <taxon>Paraneoptera</taxon>
        <taxon>Hemiptera</taxon>
        <taxon>Sternorrhyncha</taxon>
        <taxon>Coccoidea</taxon>
        <taxon>Coccidae</taxon>
        <taxon>Parthenolecanium</taxon>
    </lineage>
</organism>
<dbReference type="AlphaFoldDB" id="A0AAN9TFB6"/>
<proteinExistence type="predicted"/>
<reference evidence="2 3" key="1">
    <citation type="submission" date="2024-03" db="EMBL/GenBank/DDBJ databases">
        <title>Adaptation during the transition from Ophiocordyceps entomopathogen to insect associate is accompanied by gene loss and intensified selection.</title>
        <authorList>
            <person name="Ward C.M."/>
            <person name="Onetto C.A."/>
            <person name="Borneman A.R."/>
        </authorList>
    </citation>
    <scope>NUCLEOTIDE SEQUENCE [LARGE SCALE GENOMIC DNA]</scope>
    <source>
        <strain evidence="2">AWRI1</strain>
        <tissue evidence="2">Single Adult Female</tissue>
    </source>
</reference>
<dbReference type="EMBL" id="JBBCAQ010000022">
    <property type="protein sequence ID" value="KAK7590338.1"/>
    <property type="molecule type" value="Genomic_DNA"/>
</dbReference>
<name>A0AAN9TFB6_9HEMI</name>
<protein>
    <submittedName>
        <fullName evidence="2">Uncharacterized protein</fullName>
    </submittedName>
</protein>
<evidence type="ECO:0000256" key="1">
    <source>
        <dbReference type="SAM" id="MobiDB-lite"/>
    </source>
</evidence>
<gene>
    <name evidence="2" type="ORF">V9T40_001951</name>
</gene>
<feature type="compositionally biased region" description="Basic and acidic residues" evidence="1">
    <location>
        <begin position="41"/>
        <end position="55"/>
    </location>
</feature>
<comment type="caution">
    <text evidence="2">The sequence shown here is derived from an EMBL/GenBank/DDBJ whole genome shotgun (WGS) entry which is preliminary data.</text>
</comment>
<feature type="region of interest" description="Disordered" evidence="1">
    <location>
        <begin position="97"/>
        <end position="124"/>
    </location>
</feature>